<proteinExistence type="inferred from homology"/>
<dbReference type="GO" id="GO:0046656">
    <property type="term" value="P:folic acid biosynthetic process"/>
    <property type="evidence" value="ECO:0007669"/>
    <property type="project" value="UniProtKB-KW"/>
</dbReference>
<dbReference type="EMBL" id="QJOW01000008">
    <property type="protein sequence ID" value="KAB7512909.1"/>
    <property type="molecule type" value="Genomic_DNA"/>
</dbReference>
<dbReference type="RefSeq" id="WP_152121020.1">
    <property type="nucleotide sequence ID" value="NZ_QJOW01000008.1"/>
</dbReference>
<dbReference type="Pfam" id="PF01973">
    <property type="entry name" value="MptE-like"/>
    <property type="match status" value="1"/>
</dbReference>
<evidence type="ECO:0000313" key="6">
    <source>
        <dbReference type="Proteomes" id="UP000326207"/>
    </source>
</evidence>
<dbReference type="EMBL" id="QKKZ01000006">
    <property type="protein sequence ID" value="KAB7512794.1"/>
    <property type="molecule type" value="Genomic_DNA"/>
</dbReference>
<evidence type="ECO:0000313" key="3">
    <source>
        <dbReference type="EMBL" id="KAB7512794.1"/>
    </source>
</evidence>
<organism evidence="5 6">
    <name type="scientific">Halosegnis rubeus</name>
    <dbReference type="NCBI Taxonomy" id="2212850"/>
    <lineage>
        <taxon>Archaea</taxon>
        <taxon>Methanobacteriati</taxon>
        <taxon>Methanobacteriota</taxon>
        <taxon>Stenosarchaea group</taxon>
        <taxon>Halobacteria</taxon>
        <taxon>Halobacteriales</taxon>
        <taxon>Natronomonadaceae</taxon>
        <taxon>Halosegnis</taxon>
    </lineage>
</organism>
<comment type="caution">
    <text evidence="5">The sequence shown here is derived from an EMBL/GenBank/DDBJ whole genome shotgun (WGS) entry which is preliminary data.</text>
</comment>
<dbReference type="GO" id="GO:0016301">
    <property type="term" value="F:kinase activity"/>
    <property type="evidence" value="ECO:0007669"/>
    <property type="project" value="UniProtKB-KW"/>
</dbReference>
<dbReference type="UniPathway" id="UPA00077">
    <property type="reaction ID" value="UER00155"/>
</dbReference>
<gene>
    <name evidence="1" type="primary">mptE</name>
    <name evidence="3" type="ORF">DM867_11380</name>
    <name evidence="4" type="ORF">DMP03_13225</name>
    <name evidence="5" type="ORF">DP108_11645</name>
</gene>
<dbReference type="Proteomes" id="UP000326865">
    <property type="component" value="Unassembled WGS sequence"/>
</dbReference>
<evidence type="ECO:0000313" key="4">
    <source>
        <dbReference type="EMBL" id="KAB7512909.1"/>
    </source>
</evidence>
<evidence type="ECO:0000313" key="8">
    <source>
        <dbReference type="Proteomes" id="UP000326865"/>
    </source>
</evidence>
<comment type="catalytic activity">
    <reaction evidence="1">
        <text>6-hydroxymethyl-7,8-dihydropterin + ATP = (7,8-dihydropterin-6-yl)methyl diphosphate + AMP + H(+)</text>
        <dbReference type="Rhea" id="RHEA:11412"/>
        <dbReference type="ChEBI" id="CHEBI:15378"/>
        <dbReference type="ChEBI" id="CHEBI:30616"/>
        <dbReference type="ChEBI" id="CHEBI:44841"/>
        <dbReference type="ChEBI" id="CHEBI:72950"/>
        <dbReference type="ChEBI" id="CHEBI:456215"/>
        <dbReference type="EC" id="2.7.6.3"/>
    </reaction>
</comment>
<dbReference type="PANTHER" id="PTHR39648">
    <property type="entry name" value="6-HYDROXYMETHYL-7,8-DIHYDROPTERIN PYROPHOSPHOKINASE"/>
    <property type="match status" value="1"/>
</dbReference>
<dbReference type="GO" id="GO:0046654">
    <property type="term" value="P:tetrahydrofolate biosynthetic process"/>
    <property type="evidence" value="ECO:0007669"/>
    <property type="project" value="UniProtKB-UniRule"/>
</dbReference>
<keyword evidence="1" id="KW-0067">ATP-binding</keyword>
<comment type="similarity">
    <text evidence="1">Belongs to the archaeal 6-HMPDK family.</text>
</comment>
<evidence type="ECO:0000256" key="1">
    <source>
        <dbReference type="HAMAP-Rule" id="MF_02131"/>
    </source>
</evidence>
<accession>A0A5N5U397</accession>
<comment type="cofactor">
    <cofactor evidence="1">
        <name>Mg(2+)</name>
        <dbReference type="ChEBI" id="CHEBI:18420"/>
    </cofactor>
</comment>
<dbReference type="InterPro" id="IPR002826">
    <property type="entry name" value="MptE-like"/>
</dbReference>
<keyword evidence="8" id="KW-1185">Reference proteome</keyword>
<sequence>MRYDTWRPVYESILEGFGYDATGDERARDELALLCEPFDHRKLAHVRDATVAICGGADSLADELAVARRADVVVAASVAADTLREARVDVDLMVTDLDKNPDTARHLTREGVPVAAHAHGDNVDLVKREVPGYDDEFVLPTVQCAPTGPTENFGGFTDGDRAAFIADAFGAAELRFAGWDFDDPTVTDAKRHKLEWAARLLYWLEQRRGERFGVLDGRRESLTLPPGSS</sequence>
<evidence type="ECO:0000313" key="7">
    <source>
        <dbReference type="Proteomes" id="UP000326302"/>
    </source>
</evidence>
<dbReference type="HAMAP" id="MF_02131">
    <property type="entry name" value="HMPDK_arch"/>
    <property type="match status" value="1"/>
</dbReference>
<dbReference type="Proteomes" id="UP000326207">
    <property type="component" value="Unassembled WGS sequence"/>
</dbReference>
<comment type="pathway">
    <text evidence="1">Cofactor biosynthesis; tetrahydrofolate biosynthesis; 2-amino-4-hydroxy-6-hydroxymethyl-7,8-dihydropteridine diphosphate from 7,8-dihydroneopterin triphosphate: step 4/4.</text>
</comment>
<protein>
    <recommendedName>
        <fullName evidence="1">6-hydroxymethyl-7,8-dihydropterin pyrophosphokinase</fullName>
        <shortName evidence="1">HPPK</shortName>
        <ecNumber evidence="1">2.7.6.3</ecNumber>
    </recommendedName>
    <alternativeName>
        <fullName evidence="1">2-amino-4-hydroxy-6-hydroxymethyldihydropteridine pyrophosphokinase</fullName>
    </alternativeName>
    <alternativeName>
        <fullName evidence="1">6-hydroxymethyl-7,8-dihydropterin diphosphokinase</fullName>
        <shortName evidence="1">6-HMPDK</shortName>
    </alternativeName>
    <alternativeName>
        <fullName evidence="1">7,8-dihydro-6-hydroxymethylpterin diphosphokinase</fullName>
    </alternativeName>
    <alternativeName>
        <fullName evidence="1">7,8-dihydro-6-hydroxymethylpterin pyrophosphokinase</fullName>
        <shortName evidence="1">PPPK</shortName>
    </alternativeName>
</protein>
<dbReference type="EC" id="2.7.6.3" evidence="1"/>
<comment type="function">
    <text evidence="1">Catalyzes the transfer of diphosphate from ATP to 6-hydroxymethyl-7,8-dihydropterin (6-HMD), leading to 6-hydroxymethyl-7,8-dihydropterin diphosphate (6-HMDP).</text>
</comment>
<dbReference type="Proteomes" id="UP000326302">
    <property type="component" value="Unassembled WGS sequence"/>
</dbReference>
<dbReference type="PANTHER" id="PTHR39648:SF1">
    <property type="entry name" value="6-HYDROXYMETHYL-7,8-DIHYDROPTERIN PYROPHOSPHOKINASE"/>
    <property type="match status" value="1"/>
</dbReference>
<dbReference type="GO" id="GO:0003848">
    <property type="term" value="F:2-amino-4-hydroxy-6-hydroxymethyldihydropteridine diphosphokinase activity"/>
    <property type="evidence" value="ECO:0007669"/>
    <property type="project" value="UniProtKB-UniRule"/>
</dbReference>
<keyword evidence="1" id="KW-0289">Folate biosynthesis</keyword>
<keyword evidence="1" id="KW-0547">Nucleotide-binding</keyword>
<name>A0A5N5U8U5_9EURY</name>
<dbReference type="InterPro" id="IPR027510">
    <property type="entry name" value="HMPDK_MptE"/>
</dbReference>
<evidence type="ECO:0000259" key="2">
    <source>
        <dbReference type="Pfam" id="PF01973"/>
    </source>
</evidence>
<keyword evidence="1" id="KW-0460">Magnesium</keyword>
<feature type="domain" description="6-hydroxymethylpterin diphosphokinase MptE-like" evidence="2">
    <location>
        <begin position="46"/>
        <end position="182"/>
    </location>
</feature>
<keyword evidence="1" id="KW-0808">Transferase</keyword>
<reference evidence="6 7" key="1">
    <citation type="submission" date="2019-10" db="EMBL/GenBank/DDBJ databases">
        <title>Unraveling microbial dark matter from salterns through culturing: the case of the genus Halosegnis.</title>
        <authorList>
            <person name="Duran-Viseras A."/>
            <person name="Andrei A.-S."/>
            <person name="Vera-Gargallo B."/>
            <person name="Ghai R."/>
            <person name="Sanchez-Porro C."/>
            <person name="Ventosa A."/>
        </authorList>
    </citation>
    <scope>NUCLEOTIDE SEQUENCE [LARGE SCALE GENOMIC DNA]</scope>
    <source>
        <strain evidence="4 7">F17-44</strain>
        <strain evidence="3 8">F18-79</strain>
        <strain evidence="5 6">F19-13</strain>
    </source>
</reference>
<dbReference type="AlphaFoldDB" id="A0A5N5U8U5"/>
<accession>A0A5N5U8U5</accession>
<accession>A0A5N5U2L4</accession>
<dbReference type="EMBL" id="QMDY01000008">
    <property type="protein sequence ID" value="KAB7515070.1"/>
    <property type="molecule type" value="Genomic_DNA"/>
</dbReference>
<dbReference type="GO" id="GO:0005524">
    <property type="term" value="F:ATP binding"/>
    <property type="evidence" value="ECO:0007669"/>
    <property type="project" value="UniProtKB-UniRule"/>
</dbReference>
<dbReference type="OrthoDB" id="34207at2157"/>
<keyword evidence="1" id="KW-0418">Kinase</keyword>
<dbReference type="GO" id="GO:0000287">
    <property type="term" value="F:magnesium ion binding"/>
    <property type="evidence" value="ECO:0007669"/>
    <property type="project" value="UniProtKB-UniRule"/>
</dbReference>
<evidence type="ECO:0000313" key="5">
    <source>
        <dbReference type="EMBL" id="KAB7515070.1"/>
    </source>
</evidence>